<evidence type="ECO:0000259" key="1">
    <source>
        <dbReference type="Pfam" id="PF14292"/>
    </source>
</evidence>
<dbReference type="InterPro" id="IPR025970">
    <property type="entry name" value="SusE"/>
</dbReference>
<evidence type="ECO:0000313" key="2">
    <source>
        <dbReference type="EMBL" id="PRP66257.1"/>
    </source>
</evidence>
<sequence length="351" mass="38109">MVLSSCEDEEDNLDELKAFTISAAELSYPSENASIALNLEQAQSNVEFSWNSATTDSGFLVTYEFLLVEDGADLSDPLYSSASAESGKATYISIPQERLDEALSNAGLNSGESINLSWAVVASAQQNSEISLRTISMTRFDFPETPEKLYIAGTATEVGDNPENGILLRRLFNANGDPINKYEGYTSLNSSGTFSFYGFQNRSLVFGGSNGTISAGGDPISPERTTTYRIRVDFVNSTYELQPITWSIVGNVITNGWGGDVPMTYQGNGTWALTYEFIDADAGDPNDRFIFRANQDWGFVIKKLVGSNEVLAEDIANNQGITVDDIPLSQLGQATVTLNLSGQQPVYSINN</sequence>
<organism evidence="2 3">
    <name type="scientific">Nonlabens agnitus</name>
    <dbReference type="NCBI Taxonomy" id="870484"/>
    <lineage>
        <taxon>Bacteria</taxon>
        <taxon>Pseudomonadati</taxon>
        <taxon>Bacteroidota</taxon>
        <taxon>Flavobacteriia</taxon>
        <taxon>Flavobacteriales</taxon>
        <taxon>Flavobacteriaceae</taxon>
        <taxon>Nonlabens</taxon>
    </lineage>
</organism>
<protein>
    <recommendedName>
        <fullName evidence="1">SusE outer membrane protein domain-containing protein</fullName>
    </recommendedName>
</protein>
<comment type="caution">
    <text evidence="2">The sequence shown here is derived from an EMBL/GenBank/DDBJ whole genome shotgun (WGS) entry which is preliminary data.</text>
</comment>
<name>A0A2S9WRZ0_9FLAO</name>
<dbReference type="Proteomes" id="UP000239532">
    <property type="component" value="Unassembled WGS sequence"/>
</dbReference>
<proteinExistence type="predicted"/>
<accession>A0A2S9WRZ0</accession>
<keyword evidence="3" id="KW-1185">Reference proteome</keyword>
<dbReference type="AlphaFoldDB" id="A0A2S9WRZ0"/>
<reference evidence="2 3" key="1">
    <citation type="submission" date="2016-11" db="EMBL/GenBank/DDBJ databases">
        <title>Trade-off between light-utilization and light-protection in marine flavobacteria.</title>
        <authorList>
            <person name="Kumagai Y."/>
        </authorList>
    </citation>
    <scope>NUCLEOTIDE SEQUENCE [LARGE SCALE GENOMIC DNA]</scope>
    <source>
        <strain evidence="2 3">JCM 17109</strain>
    </source>
</reference>
<dbReference type="Pfam" id="PF14292">
    <property type="entry name" value="SusE"/>
    <property type="match status" value="1"/>
</dbReference>
<evidence type="ECO:0000313" key="3">
    <source>
        <dbReference type="Proteomes" id="UP000239532"/>
    </source>
</evidence>
<gene>
    <name evidence="2" type="ORF">BST86_03705</name>
</gene>
<feature type="domain" description="SusE outer membrane protein" evidence="1">
    <location>
        <begin position="20"/>
        <end position="120"/>
    </location>
</feature>
<dbReference type="EMBL" id="MQUC01000003">
    <property type="protein sequence ID" value="PRP66257.1"/>
    <property type="molecule type" value="Genomic_DNA"/>
</dbReference>